<accession>A0A660SHL2</accession>
<dbReference type="Pfam" id="PF13649">
    <property type="entry name" value="Methyltransf_25"/>
    <property type="match status" value="1"/>
</dbReference>
<evidence type="ECO:0000313" key="3">
    <source>
        <dbReference type="Proteomes" id="UP000268469"/>
    </source>
</evidence>
<dbReference type="EMBL" id="QNBE01000044">
    <property type="protein sequence ID" value="RKX70284.1"/>
    <property type="molecule type" value="Genomic_DNA"/>
</dbReference>
<dbReference type="SUPFAM" id="SSF53335">
    <property type="entry name" value="S-adenosyl-L-methionine-dependent methyltransferases"/>
    <property type="match status" value="1"/>
</dbReference>
<dbReference type="InterPro" id="IPR041698">
    <property type="entry name" value="Methyltransf_25"/>
</dbReference>
<dbReference type="CDD" id="cd02440">
    <property type="entry name" value="AdoMet_MTases"/>
    <property type="match status" value="1"/>
</dbReference>
<protein>
    <recommendedName>
        <fullName evidence="1">Methyltransferase domain-containing protein</fullName>
    </recommendedName>
</protein>
<evidence type="ECO:0000313" key="2">
    <source>
        <dbReference type="EMBL" id="RKX70284.1"/>
    </source>
</evidence>
<gene>
    <name evidence="2" type="ORF">DRP53_05550</name>
</gene>
<name>A0A660SHL2_UNCW3</name>
<organism evidence="2 3">
    <name type="scientific">candidate division WOR-3 bacterium</name>
    <dbReference type="NCBI Taxonomy" id="2052148"/>
    <lineage>
        <taxon>Bacteria</taxon>
        <taxon>Bacteria division WOR-3</taxon>
    </lineage>
</organism>
<proteinExistence type="predicted"/>
<dbReference type="InterPro" id="IPR029063">
    <property type="entry name" value="SAM-dependent_MTases_sf"/>
</dbReference>
<evidence type="ECO:0000259" key="1">
    <source>
        <dbReference type="Pfam" id="PF13649"/>
    </source>
</evidence>
<dbReference type="AlphaFoldDB" id="A0A660SHL2"/>
<reference evidence="2 3" key="1">
    <citation type="submission" date="2018-06" db="EMBL/GenBank/DDBJ databases">
        <title>Extensive metabolic versatility and redundancy in microbially diverse, dynamic hydrothermal sediments.</title>
        <authorList>
            <person name="Dombrowski N."/>
            <person name="Teske A."/>
            <person name="Baker B.J."/>
        </authorList>
    </citation>
    <scope>NUCLEOTIDE SEQUENCE [LARGE SCALE GENOMIC DNA]</scope>
    <source>
        <strain evidence="2">B36_G15</strain>
    </source>
</reference>
<feature type="domain" description="Methyltransferase" evidence="1">
    <location>
        <begin position="62"/>
        <end position="164"/>
    </location>
</feature>
<sequence>MGGKRKMEEDKLSQLYSVLPWPDNPESKAGQEYYETTLGFMKRLIQHPWLEEILSRRKKIRILEVCGGAGYGGVALSRTILNRASSVSLLITDLRKKALARAKKWGTQVIGKRVETLVIDVKKIHTLRRKFDLALMYGLSTPHFNPRELVRLLSSVSDRLEEDGIFVVDEMDRRYTIFLNVGYKWALAEGAEEDRLAVSFHSGYDPSKGTFKRVFIDLARRGTPVTLETFMWGLAEVAAMMWIFFKAVDLVQLRATRHFILGYRPRKILKPQDLKENK</sequence>
<comment type="caution">
    <text evidence="2">The sequence shown here is derived from an EMBL/GenBank/DDBJ whole genome shotgun (WGS) entry which is preliminary data.</text>
</comment>
<dbReference type="Gene3D" id="3.40.50.150">
    <property type="entry name" value="Vaccinia Virus protein VP39"/>
    <property type="match status" value="1"/>
</dbReference>
<dbReference type="Proteomes" id="UP000268469">
    <property type="component" value="Unassembled WGS sequence"/>
</dbReference>